<comment type="caution">
    <text evidence="2">The sequence shown here is derived from an EMBL/GenBank/DDBJ whole genome shotgun (WGS) entry which is preliminary data.</text>
</comment>
<dbReference type="PANTHER" id="PTHR24372">
    <property type="entry name" value="GLYCOPROTEIN HORMONE RECEPTOR"/>
    <property type="match status" value="1"/>
</dbReference>
<proteinExistence type="predicted"/>
<dbReference type="GO" id="GO:0007189">
    <property type="term" value="P:adenylate cyclase-activating G protein-coupled receptor signaling pathway"/>
    <property type="evidence" value="ECO:0007669"/>
    <property type="project" value="TreeGrafter"/>
</dbReference>
<feature type="signal peptide" evidence="1">
    <location>
        <begin position="1"/>
        <end position="17"/>
    </location>
</feature>
<dbReference type="GO" id="GO:0009755">
    <property type="term" value="P:hormone-mediated signaling pathway"/>
    <property type="evidence" value="ECO:0007669"/>
    <property type="project" value="TreeGrafter"/>
</dbReference>
<dbReference type="AlphaFoldDB" id="A0AAN9G5U9"/>
<dbReference type="Proteomes" id="UP001374579">
    <property type="component" value="Unassembled WGS sequence"/>
</dbReference>
<keyword evidence="3" id="KW-1185">Reference proteome</keyword>
<dbReference type="EMBL" id="JBAMIC010000014">
    <property type="protein sequence ID" value="KAK7096032.1"/>
    <property type="molecule type" value="Genomic_DNA"/>
</dbReference>
<dbReference type="PANTHER" id="PTHR24372:SF77">
    <property type="entry name" value="G-PROTEIN COUPLED RECEPTORS FAMILY 1 PROFILE DOMAIN-CONTAINING PROTEIN"/>
    <property type="match status" value="1"/>
</dbReference>
<name>A0AAN9G5U9_9CAEN</name>
<gene>
    <name evidence="2" type="ORF">V1264_005379</name>
</gene>
<sequence>MSDFLCWFPIGVLGLLASREIPIPGEVNVDVAVFVLPLNSALNPFLLLERRRLSGEKQLRTLILSQLNAKS</sequence>
<reference evidence="2 3" key="1">
    <citation type="submission" date="2024-02" db="EMBL/GenBank/DDBJ databases">
        <title>Chromosome-scale genome assembly of the rough periwinkle Littorina saxatilis.</title>
        <authorList>
            <person name="De Jode A."/>
            <person name="Faria R."/>
            <person name="Formenti G."/>
            <person name="Sims Y."/>
            <person name="Smith T.P."/>
            <person name="Tracey A."/>
            <person name="Wood J.M.D."/>
            <person name="Zagrodzka Z.B."/>
            <person name="Johannesson K."/>
            <person name="Butlin R.K."/>
            <person name="Leder E.H."/>
        </authorList>
    </citation>
    <scope>NUCLEOTIDE SEQUENCE [LARGE SCALE GENOMIC DNA]</scope>
    <source>
        <strain evidence="2">Snail1</strain>
        <tissue evidence="2">Muscle</tissue>
    </source>
</reference>
<protein>
    <submittedName>
        <fullName evidence="2">Uncharacterized protein</fullName>
    </submittedName>
</protein>
<dbReference type="GO" id="GO:0005886">
    <property type="term" value="C:plasma membrane"/>
    <property type="evidence" value="ECO:0007669"/>
    <property type="project" value="TreeGrafter"/>
</dbReference>
<feature type="chain" id="PRO_5042924585" evidence="1">
    <location>
        <begin position="18"/>
        <end position="71"/>
    </location>
</feature>
<accession>A0AAN9G5U9</accession>
<evidence type="ECO:0000313" key="2">
    <source>
        <dbReference type="EMBL" id="KAK7096032.1"/>
    </source>
</evidence>
<evidence type="ECO:0000313" key="3">
    <source>
        <dbReference type="Proteomes" id="UP001374579"/>
    </source>
</evidence>
<dbReference type="GO" id="GO:0008528">
    <property type="term" value="F:G protein-coupled peptide receptor activity"/>
    <property type="evidence" value="ECO:0007669"/>
    <property type="project" value="TreeGrafter"/>
</dbReference>
<evidence type="ECO:0000256" key="1">
    <source>
        <dbReference type="SAM" id="SignalP"/>
    </source>
</evidence>
<organism evidence="2 3">
    <name type="scientific">Littorina saxatilis</name>
    <dbReference type="NCBI Taxonomy" id="31220"/>
    <lineage>
        <taxon>Eukaryota</taxon>
        <taxon>Metazoa</taxon>
        <taxon>Spiralia</taxon>
        <taxon>Lophotrochozoa</taxon>
        <taxon>Mollusca</taxon>
        <taxon>Gastropoda</taxon>
        <taxon>Caenogastropoda</taxon>
        <taxon>Littorinimorpha</taxon>
        <taxon>Littorinoidea</taxon>
        <taxon>Littorinidae</taxon>
        <taxon>Littorina</taxon>
    </lineage>
</organism>
<keyword evidence="1" id="KW-0732">Signal</keyword>